<sequence>MLFTTLRQLASISGRTIVAIGLTSAAVLALAPSAKADTTTGTLSSQGVSVTNPPYRAINSYTANDSLVPNALGVTGTIGTLNVSANTTFKIQILSTAGAVLTGPGSSNTVAYQLKVSGVTTGTPNAVLKDITTSAQDFYLGTTADEALSNEDLTVGISSTADFTHKRAGAYTDTLTFSIIAQ</sequence>
<feature type="chain" id="PRO_5046285231" description="Spore coat protein U domain-containing protein" evidence="1">
    <location>
        <begin position="37"/>
        <end position="182"/>
    </location>
</feature>
<keyword evidence="3" id="KW-1185">Reference proteome</keyword>
<evidence type="ECO:0000313" key="2">
    <source>
        <dbReference type="EMBL" id="NMF60496.1"/>
    </source>
</evidence>
<organism evidence="2 3">
    <name type="scientific">Pseudanabaena yagii GIHE-NHR1</name>
    <dbReference type="NCBI Taxonomy" id="2722753"/>
    <lineage>
        <taxon>Bacteria</taxon>
        <taxon>Bacillati</taxon>
        <taxon>Cyanobacteriota</taxon>
        <taxon>Cyanophyceae</taxon>
        <taxon>Pseudanabaenales</taxon>
        <taxon>Pseudanabaenaceae</taxon>
        <taxon>Pseudanabaena</taxon>
        <taxon>Pseudanabaena yagii</taxon>
    </lineage>
</organism>
<accession>A0ABX1LYR6</accession>
<comment type="caution">
    <text evidence="2">The sequence shown here is derived from an EMBL/GenBank/DDBJ whole genome shotgun (WGS) entry which is preliminary data.</text>
</comment>
<dbReference type="EMBL" id="JAAVJL010000003">
    <property type="protein sequence ID" value="NMF60496.1"/>
    <property type="molecule type" value="Genomic_DNA"/>
</dbReference>
<evidence type="ECO:0000313" key="3">
    <source>
        <dbReference type="Proteomes" id="UP000738376"/>
    </source>
</evidence>
<keyword evidence="1" id="KW-0732">Signal</keyword>
<evidence type="ECO:0008006" key="4">
    <source>
        <dbReference type="Google" id="ProtNLM"/>
    </source>
</evidence>
<dbReference type="Proteomes" id="UP000738376">
    <property type="component" value="Unassembled WGS sequence"/>
</dbReference>
<dbReference type="RefSeq" id="WP_169365444.1">
    <property type="nucleotide sequence ID" value="NZ_JAAVJL010000003.1"/>
</dbReference>
<name>A0ABX1LYR6_9CYAN</name>
<feature type="signal peptide" evidence="1">
    <location>
        <begin position="1"/>
        <end position="36"/>
    </location>
</feature>
<proteinExistence type="predicted"/>
<reference evidence="2 3" key="1">
    <citation type="submission" date="2020-03" db="EMBL/GenBank/DDBJ databases">
        <title>Draft Genome Sequence of 2-Methylisoborneol Producing Pseudanabaena yagii Strain GIHE-NHR1 Isolated from North Han River in South Korea.</title>
        <authorList>
            <person name="Jeong J."/>
        </authorList>
    </citation>
    <scope>NUCLEOTIDE SEQUENCE [LARGE SCALE GENOMIC DNA]</scope>
    <source>
        <strain evidence="2 3">GIHE-NHR1</strain>
    </source>
</reference>
<gene>
    <name evidence="2" type="ORF">HC246_21305</name>
</gene>
<protein>
    <recommendedName>
        <fullName evidence="4">Spore coat protein U domain-containing protein</fullName>
    </recommendedName>
</protein>
<evidence type="ECO:0000256" key="1">
    <source>
        <dbReference type="SAM" id="SignalP"/>
    </source>
</evidence>